<proteinExistence type="predicted"/>
<dbReference type="STRING" id="583356.Igag_1259"/>
<evidence type="ECO:0000313" key="2">
    <source>
        <dbReference type="Proteomes" id="UP000001304"/>
    </source>
</evidence>
<accession>E0SPK9</accession>
<reference evidence="1 2" key="1">
    <citation type="journal article" date="2010" name="Stand. Genomic Sci.">
        <title>Complete genome sequence of Ignisphaera aggregans type strain (AQ1.S1).</title>
        <authorList>
            <person name="Goker M."/>
            <person name="Held B."/>
            <person name="Lapidus A."/>
            <person name="Nolan M."/>
            <person name="Spring S."/>
            <person name="Yasawong M."/>
            <person name="Lucas S."/>
            <person name="Glavina Del Rio T."/>
            <person name="Tice H."/>
            <person name="Cheng J.F."/>
            <person name="Goodwin L."/>
            <person name="Tapia R."/>
            <person name="Pitluck S."/>
            <person name="Liolios K."/>
            <person name="Ivanova N."/>
            <person name="Mavromatis K."/>
            <person name="Mikhailova N."/>
            <person name="Pati A."/>
            <person name="Chen A."/>
            <person name="Palaniappan K."/>
            <person name="Brambilla E."/>
            <person name="Land M."/>
            <person name="Hauser L."/>
            <person name="Chang Y.J."/>
            <person name="Jeffries C.D."/>
            <person name="Brettin T."/>
            <person name="Detter J.C."/>
            <person name="Han C."/>
            <person name="Rohde M."/>
            <person name="Sikorski J."/>
            <person name="Woyke T."/>
            <person name="Bristow J."/>
            <person name="Eisen J.A."/>
            <person name="Markowitz V."/>
            <person name="Hugenholtz P."/>
            <person name="Kyrpides N.C."/>
            <person name="Klenk H.P."/>
        </authorList>
    </citation>
    <scope>NUCLEOTIDE SEQUENCE [LARGE SCALE GENOMIC DNA]</scope>
    <source>
        <strain evidence="2">DSM 17230 / JCM 13409 / AQ1.S1</strain>
    </source>
</reference>
<dbReference type="Proteomes" id="UP000001304">
    <property type="component" value="Chromosome"/>
</dbReference>
<dbReference type="BioCyc" id="IAGG583356:GHAH-1239-MONOMER"/>
<organism evidence="1 2">
    <name type="scientific">Ignisphaera aggregans (strain DSM 17230 / JCM 13409 / AQ1.S1)</name>
    <dbReference type="NCBI Taxonomy" id="583356"/>
    <lineage>
        <taxon>Archaea</taxon>
        <taxon>Thermoproteota</taxon>
        <taxon>Thermoprotei</taxon>
        <taxon>Desulfurococcales</taxon>
        <taxon>Desulfurococcaceae</taxon>
        <taxon>Ignisphaera</taxon>
    </lineage>
</organism>
<gene>
    <name evidence="1" type="ordered locus">Igag_1259</name>
</gene>
<protein>
    <submittedName>
        <fullName evidence="1">Uncharacterized protein</fullName>
    </submittedName>
</protein>
<keyword evidence="2" id="KW-1185">Reference proteome</keyword>
<sequence length="121" mass="13099">MRYFQYLEAVSLDNAFRELGALLTYPDLPIQPLPELIKILLHITVYLVASANISAASLFLTNSTSIDFRTGSETADARILTKVTGSTLTIETPSTNSAYSSGVRNSSILFRSSSETPSSCS</sequence>
<name>E0SPK9_IGNAA</name>
<dbReference type="HOGENOM" id="CLU_2032845_0_0_2"/>
<evidence type="ECO:0000313" key="1">
    <source>
        <dbReference type="EMBL" id="ADM28065.1"/>
    </source>
</evidence>
<dbReference type="KEGG" id="iag:Igag_1259"/>
<dbReference type="EMBL" id="CP002098">
    <property type="protein sequence ID" value="ADM28065.1"/>
    <property type="molecule type" value="Genomic_DNA"/>
</dbReference>
<dbReference type="AlphaFoldDB" id="E0SPK9"/>